<dbReference type="GO" id="GO:0015628">
    <property type="term" value="P:protein secretion by the type II secretion system"/>
    <property type="evidence" value="ECO:0007669"/>
    <property type="project" value="InterPro"/>
</dbReference>
<evidence type="ECO:0000256" key="4">
    <source>
        <dbReference type="ARBA" id="ARBA00022481"/>
    </source>
</evidence>
<evidence type="ECO:0000313" key="13">
    <source>
        <dbReference type="EMBL" id="GGF05152.1"/>
    </source>
</evidence>
<evidence type="ECO:0000313" key="16">
    <source>
        <dbReference type="Proteomes" id="UP000638462"/>
    </source>
</evidence>
<dbReference type="NCBIfam" id="TIGR02532">
    <property type="entry name" value="IV_pilin_GFxxxE"/>
    <property type="match status" value="1"/>
</dbReference>
<comment type="subcellular location">
    <subcellularLocation>
        <location evidence="1">Cell inner membrane</location>
        <topology evidence="1">Single-pass membrane protein</topology>
    </subcellularLocation>
</comment>
<evidence type="ECO:0000313" key="15">
    <source>
        <dbReference type="Proteomes" id="UP000265938"/>
    </source>
</evidence>
<reference evidence="14 15" key="2">
    <citation type="submission" date="2018-09" db="EMBL/GenBank/DDBJ databases">
        <title>Identification of marine bacteria producing industrial enzymes.</title>
        <authorList>
            <person name="Cheng T.H."/>
            <person name="Saidin J."/>
            <person name="Muhd D.D."/>
            <person name="Isa M.N.M."/>
            <person name="Bakar M.F.A."/>
            <person name="Ismail N."/>
        </authorList>
    </citation>
    <scope>NUCLEOTIDE SEQUENCE [LARGE SCALE GENOMIC DNA]</scope>
    <source>
        <strain evidence="14 15">MNAD 1.6</strain>
    </source>
</reference>
<reference evidence="16" key="3">
    <citation type="journal article" date="2019" name="Int. J. Syst. Evol. Microbiol.">
        <title>The Global Catalogue of Microorganisms (GCM) 10K type strain sequencing project: providing services to taxonomists for standard genome sequencing and annotation.</title>
        <authorList>
            <consortium name="The Broad Institute Genomics Platform"/>
            <consortium name="The Broad Institute Genome Sequencing Center for Infectious Disease"/>
            <person name="Wu L."/>
            <person name="Ma J."/>
        </authorList>
    </citation>
    <scope>NUCLEOTIDE SEQUENCE [LARGE SCALE GENOMIC DNA]</scope>
    <source>
        <strain evidence="16">CGMCC 1.15394</strain>
    </source>
</reference>
<dbReference type="Pfam" id="PF07963">
    <property type="entry name" value="N_methyl"/>
    <property type="match status" value="1"/>
</dbReference>
<dbReference type="EMBL" id="QYSE01000005">
    <property type="protein sequence ID" value="RJF33685.1"/>
    <property type="molecule type" value="Genomic_DNA"/>
</dbReference>
<dbReference type="EMBL" id="BMIT01000014">
    <property type="protein sequence ID" value="GGF05152.1"/>
    <property type="molecule type" value="Genomic_DNA"/>
</dbReference>
<gene>
    <name evidence="14" type="ORF">D4741_17195</name>
    <name evidence="13" type="ORF">GCM10008027_32600</name>
</gene>
<dbReference type="GO" id="GO:0015627">
    <property type="term" value="C:type II protein secretion system complex"/>
    <property type="evidence" value="ECO:0007669"/>
    <property type="project" value="InterPro"/>
</dbReference>
<comment type="similarity">
    <text evidence="9">Belongs to the GSP H family.</text>
</comment>
<evidence type="ECO:0000256" key="5">
    <source>
        <dbReference type="ARBA" id="ARBA00022519"/>
    </source>
</evidence>
<evidence type="ECO:0000256" key="3">
    <source>
        <dbReference type="ARBA" id="ARBA00022475"/>
    </source>
</evidence>
<evidence type="ECO:0000256" key="1">
    <source>
        <dbReference type="ARBA" id="ARBA00004377"/>
    </source>
</evidence>
<protein>
    <recommendedName>
        <fullName evidence="2">Type II secretion system protein H</fullName>
    </recommendedName>
    <alternativeName>
        <fullName evidence="10">General secretion pathway protein H</fullName>
    </alternativeName>
</protein>
<dbReference type="InterPro" id="IPR045584">
    <property type="entry name" value="Pilin-like"/>
</dbReference>
<dbReference type="SUPFAM" id="SSF54523">
    <property type="entry name" value="Pili subunits"/>
    <property type="match status" value="1"/>
</dbReference>
<keyword evidence="8 11" id="KW-0472">Membrane</keyword>
<keyword evidence="3" id="KW-1003">Cell membrane</keyword>
<dbReference type="InterPro" id="IPR022346">
    <property type="entry name" value="T2SS_GspH"/>
</dbReference>
<name>A0A3A3EF67_9GAMM</name>
<keyword evidence="6 11" id="KW-0812">Transmembrane</keyword>
<dbReference type="AlphaFoldDB" id="A0A3A3EF67"/>
<reference evidence="13" key="4">
    <citation type="submission" date="2020-09" db="EMBL/GenBank/DDBJ databases">
        <authorList>
            <person name="Sun Q."/>
            <person name="Zhou Y."/>
        </authorList>
    </citation>
    <scope>NUCLEOTIDE SEQUENCE</scope>
    <source>
        <strain evidence="13">CGMCC 1.15394</strain>
    </source>
</reference>
<dbReference type="Proteomes" id="UP000265938">
    <property type="component" value="Unassembled WGS sequence"/>
</dbReference>
<organism evidence="14 15">
    <name type="scientific">Pseudoalteromonas gelatinilytica</name>
    <dbReference type="NCBI Taxonomy" id="1703256"/>
    <lineage>
        <taxon>Bacteria</taxon>
        <taxon>Pseudomonadati</taxon>
        <taxon>Pseudomonadota</taxon>
        <taxon>Gammaproteobacteria</taxon>
        <taxon>Alteromonadales</taxon>
        <taxon>Pseudoalteromonadaceae</taxon>
        <taxon>Pseudoalteromonas</taxon>
    </lineage>
</organism>
<keyword evidence="7 11" id="KW-1133">Transmembrane helix</keyword>
<accession>A0A3A3EF67</accession>
<keyword evidence="16" id="KW-1185">Reference proteome</keyword>
<reference evidence="13" key="1">
    <citation type="journal article" date="2014" name="Int. J. Syst. Evol. Microbiol.">
        <title>Complete genome of a new Firmicutes species belonging to the dominant human colonic microbiota ('Ruminococcus bicirculans') reveals two chromosomes and a selective capacity to utilize plant glucans.</title>
        <authorList>
            <consortium name="NISC Comparative Sequencing Program"/>
            <person name="Wegmann U."/>
            <person name="Louis P."/>
            <person name="Goesmann A."/>
            <person name="Henrissat B."/>
            <person name="Duncan S.H."/>
            <person name="Flint H.J."/>
        </authorList>
    </citation>
    <scope>NUCLEOTIDE SEQUENCE</scope>
    <source>
        <strain evidence="13">CGMCC 1.15394</strain>
    </source>
</reference>
<evidence type="ECO:0000256" key="2">
    <source>
        <dbReference type="ARBA" id="ARBA00021549"/>
    </source>
</evidence>
<proteinExistence type="inferred from homology"/>
<dbReference type="RefSeq" id="WP_082873944.1">
    <property type="nucleotide sequence ID" value="NZ_BMIT01000014.1"/>
</dbReference>
<evidence type="ECO:0000259" key="12">
    <source>
        <dbReference type="Pfam" id="PF12019"/>
    </source>
</evidence>
<dbReference type="Proteomes" id="UP000638462">
    <property type="component" value="Unassembled WGS sequence"/>
</dbReference>
<evidence type="ECO:0000256" key="7">
    <source>
        <dbReference type="ARBA" id="ARBA00022989"/>
    </source>
</evidence>
<comment type="caution">
    <text evidence="14">The sequence shown here is derived from an EMBL/GenBank/DDBJ whole genome shotgun (WGS) entry which is preliminary data.</text>
</comment>
<feature type="transmembrane region" description="Helical" evidence="11">
    <location>
        <begin position="12"/>
        <end position="30"/>
    </location>
</feature>
<feature type="domain" description="General secretion pathway GspH" evidence="12">
    <location>
        <begin position="42"/>
        <end position="120"/>
    </location>
</feature>
<evidence type="ECO:0000256" key="9">
    <source>
        <dbReference type="ARBA" id="ARBA00025772"/>
    </source>
</evidence>
<dbReference type="PROSITE" id="PS00409">
    <property type="entry name" value="PROKAR_NTER_METHYL"/>
    <property type="match status" value="1"/>
</dbReference>
<dbReference type="Pfam" id="PF12019">
    <property type="entry name" value="GspH"/>
    <property type="match status" value="1"/>
</dbReference>
<evidence type="ECO:0000256" key="8">
    <source>
        <dbReference type="ARBA" id="ARBA00023136"/>
    </source>
</evidence>
<sequence length="150" mass="16349">MRRIAGFTLIELMVVLSVIGIMAAVAFPSFSQQILQDRVVTTANQLNSAYKFARSEAVKRDKPINLVVNNSSWQVTLNEGGVDTVLKEFSVTKSGVTVNLVALAISASGEVDKQAEILVKDEHTNTTDYVMCVLKSGQNWLVENSQRGCA</sequence>
<keyword evidence="5" id="KW-0997">Cell inner membrane</keyword>
<dbReference type="GO" id="GO:0005886">
    <property type="term" value="C:plasma membrane"/>
    <property type="evidence" value="ECO:0007669"/>
    <property type="project" value="UniProtKB-SubCell"/>
</dbReference>
<dbReference type="InterPro" id="IPR012902">
    <property type="entry name" value="N_methyl_site"/>
</dbReference>
<evidence type="ECO:0000256" key="10">
    <source>
        <dbReference type="ARBA" id="ARBA00030775"/>
    </source>
</evidence>
<dbReference type="Gene3D" id="3.30.700.10">
    <property type="entry name" value="Glycoprotein, Type 4 Pilin"/>
    <property type="match status" value="1"/>
</dbReference>
<evidence type="ECO:0000256" key="11">
    <source>
        <dbReference type="SAM" id="Phobius"/>
    </source>
</evidence>
<evidence type="ECO:0000256" key="6">
    <source>
        <dbReference type="ARBA" id="ARBA00022692"/>
    </source>
</evidence>
<evidence type="ECO:0000313" key="14">
    <source>
        <dbReference type="EMBL" id="RJF33685.1"/>
    </source>
</evidence>
<keyword evidence="4" id="KW-0488">Methylation</keyword>